<keyword evidence="5" id="KW-1185">Reference proteome</keyword>
<evidence type="ECO:0000259" key="3">
    <source>
        <dbReference type="Pfam" id="PF13649"/>
    </source>
</evidence>
<evidence type="ECO:0000313" key="4">
    <source>
        <dbReference type="EMBL" id="GAA0256078.1"/>
    </source>
</evidence>
<dbReference type="GO" id="GO:0032259">
    <property type="term" value="P:methylation"/>
    <property type="evidence" value="ECO:0007669"/>
    <property type="project" value="UniProtKB-KW"/>
</dbReference>
<accession>A0ABP3EBP1</accession>
<evidence type="ECO:0000313" key="5">
    <source>
        <dbReference type="Proteomes" id="UP001500416"/>
    </source>
</evidence>
<dbReference type="InterPro" id="IPR051052">
    <property type="entry name" value="Diverse_substrate_MTase"/>
</dbReference>
<dbReference type="SUPFAM" id="SSF53335">
    <property type="entry name" value="S-adenosyl-L-methionine-dependent methyltransferases"/>
    <property type="match status" value="1"/>
</dbReference>
<dbReference type="RefSeq" id="WP_343938392.1">
    <property type="nucleotide sequence ID" value="NZ_BAAABU010000024.1"/>
</dbReference>
<keyword evidence="2" id="KW-0808">Transferase</keyword>
<feature type="domain" description="Methyltransferase" evidence="3">
    <location>
        <begin position="42"/>
        <end position="136"/>
    </location>
</feature>
<proteinExistence type="predicted"/>
<dbReference type="InterPro" id="IPR041698">
    <property type="entry name" value="Methyltransf_25"/>
</dbReference>
<name>A0ABP3EBP1_9PSEU</name>
<dbReference type="Pfam" id="PF13649">
    <property type="entry name" value="Methyltransf_25"/>
    <property type="match status" value="1"/>
</dbReference>
<dbReference type="PANTHER" id="PTHR44942:SF4">
    <property type="entry name" value="METHYLTRANSFERASE TYPE 11 DOMAIN-CONTAINING PROTEIN"/>
    <property type="match status" value="1"/>
</dbReference>
<dbReference type="Gene3D" id="3.40.50.150">
    <property type="entry name" value="Vaccinia Virus protein VP39"/>
    <property type="match status" value="1"/>
</dbReference>
<dbReference type="PANTHER" id="PTHR44942">
    <property type="entry name" value="METHYLTRANSF_11 DOMAIN-CONTAINING PROTEIN"/>
    <property type="match status" value="1"/>
</dbReference>
<organism evidence="4 5">
    <name type="scientific">Saccharothrix mutabilis subsp. mutabilis</name>
    <dbReference type="NCBI Taxonomy" id="66855"/>
    <lineage>
        <taxon>Bacteria</taxon>
        <taxon>Bacillati</taxon>
        <taxon>Actinomycetota</taxon>
        <taxon>Actinomycetes</taxon>
        <taxon>Pseudonocardiales</taxon>
        <taxon>Pseudonocardiaceae</taxon>
        <taxon>Saccharothrix</taxon>
    </lineage>
</organism>
<protein>
    <submittedName>
        <fullName evidence="4">Class I SAM-dependent methyltransferase</fullName>
    </submittedName>
</protein>
<keyword evidence="1 4" id="KW-0489">Methyltransferase</keyword>
<dbReference type="EMBL" id="BAAABU010000024">
    <property type="protein sequence ID" value="GAA0256078.1"/>
    <property type="molecule type" value="Genomic_DNA"/>
</dbReference>
<dbReference type="Proteomes" id="UP001500416">
    <property type="component" value="Unassembled WGS sequence"/>
</dbReference>
<dbReference type="GO" id="GO:0008168">
    <property type="term" value="F:methyltransferase activity"/>
    <property type="evidence" value="ECO:0007669"/>
    <property type="project" value="UniProtKB-KW"/>
</dbReference>
<sequence length="208" mass="21302">MTADATATPFDAIAAAYDEDDFHRVVAERLVTGIPAPRADLVVDVATGTGSAAFAALEHLRPRRVVAVDLSSAMVASAVAKAASLDPAGVVEWSVGNAVPAPVADGTADVVLCASSLHFLGAAAFTDWLRILRPGGVVAFSVPSAEVFSPSPAFAELVADDIALPTDVAGATRLAEAAGFVRVSATEVRIVTDRTRVAFLVHAEAPSR</sequence>
<reference evidence="5" key="1">
    <citation type="journal article" date="2019" name="Int. J. Syst. Evol. Microbiol.">
        <title>The Global Catalogue of Microorganisms (GCM) 10K type strain sequencing project: providing services to taxonomists for standard genome sequencing and annotation.</title>
        <authorList>
            <consortium name="The Broad Institute Genomics Platform"/>
            <consortium name="The Broad Institute Genome Sequencing Center for Infectious Disease"/>
            <person name="Wu L."/>
            <person name="Ma J."/>
        </authorList>
    </citation>
    <scope>NUCLEOTIDE SEQUENCE [LARGE SCALE GENOMIC DNA]</scope>
    <source>
        <strain evidence="5">JCM 3380</strain>
    </source>
</reference>
<evidence type="ECO:0000256" key="2">
    <source>
        <dbReference type="ARBA" id="ARBA00022679"/>
    </source>
</evidence>
<comment type="caution">
    <text evidence="4">The sequence shown here is derived from an EMBL/GenBank/DDBJ whole genome shotgun (WGS) entry which is preliminary data.</text>
</comment>
<dbReference type="CDD" id="cd02440">
    <property type="entry name" value="AdoMet_MTases"/>
    <property type="match status" value="1"/>
</dbReference>
<dbReference type="InterPro" id="IPR029063">
    <property type="entry name" value="SAM-dependent_MTases_sf"/>
</dbReference>
<evidence type="ECO:0000256" key="1">
    <source>
        <dbReference type="ARBA" id="ARBA00022603"/>
    </source>
</evidence>
<gene>
    <name evidence="4" type="ORF">GCM10010492_66180</name>
</gene>